<reference evidence="4 5" key="1">
    <citation type="submission" date="2018-06" db="EMBL/GenBank/DDBJ databases">
        <authorList>
            <consortium name="Pathogen Informatics"/>
            <person name="Doyle S."/>
        </authorList>
    </citation>
    <scope>NUCLEOTIDE SEQUENCE [LARGE SCALE GENOMIC DNA]</scope>
    <source>
        <strain evidence="4 5">NCTC11179</strain>
    </source>
</reference>
<organism evidence="4 5">
    <name type="scientific">Myroides odoratus</name>
    <name type="common">Flavobacterium odoratum</name>
    <dbReference type="NCBI Taxonomy" id="256"/>
    <lineage>
        <taxon>Bacteria</taxon>
        <taxon>Pseudomonadati</taxon>
        <taxon>Bacteroidota</taxon>
        <taxon>Flavobacteriia</taxon>
        <taxon>Flavobacteriales</taxon>
        <taxon>Flavobacteriaceae</taxon>
        <taxon>Myroides</taxon>
    </lineage>
</organism>
<name>A0A378RQP4_MYROD</name>
<evidence type="ECO:0000259" key="3">
    <source>
        <dbReference type="PROSITE" id="PS51186"/>
    </source>
</evidence>
<feature type="domain" description="N-acetyltransferase" evidence="3">
    <location>
        <begin position="1"/>
        <end position="140"/>
    </location>
</feature>
<keyword evidence="5" id="KW-1185">Reference proteome</keyword>
<accession>A0A378RQP4</accession>
<dbReference type="SUPFAM" id="SSF55729">
    <property type="entry name" value="Acyl-CoA N-acyltransferases (Nat)"/>
    <property type="match status" value="1"/>
</dbReference>
<dbReference type="Pfam" id="PF13508">
    <property type="entry name" value="Acetyltransf_7"/>
    <property type="match status" value="1"/>
</dbReference>
<evidence type="ECO:0000313" key="4">
    <source>
        <dbReference type="EMBL" id="STZ27990.1"/>
    </source>
</evidence>
<dbReference type="InterPro" id="IPR000182">
    <property type="entry name" value="GNAT_dom"/>
</dbReference>
<keyword evidence="2 4" id="KW-0012">Acyltransferase</keyword>
<protein>
    <submittedName>
        <fullName evidence="4">Uncharacterized N-acetyltransferase YjaB</fullName>
        <ecNumber evidence="4">2.3.1.-</ecNumber>
    </submittedName>
</protein>
<dbReference type="AlphaFoldDB" id="A0A378RQP4"/>
<dbReference type="RefSeq" id="WP_115090822.1">
    <property type="nucleotide sequence ID" value="NZ_CP068107.1"/>
</dbReference>
<dbReference type="Gene3D" id="3.40.630.30">
    <property type="match status" value="1"/>
</dbReference>
<dbReference type="CDD" id="cd04301">
    <property type="entry name" value="NAT_SF"/>
    <property type="match status" value="1"/>
</dbReference>
<proteinExistence type="predicted"/>
<dbReference type="NCBIfam" id="NF007853">
    <property type="entry name" value="PRK10562.1"/>
    <property type="match status" value="1"/>
</dbReference>
<evidence type="ECO:0000256" key="1">
    <source>
        <dbReference type="ARBA" id="ARBA00022679"/>
    </source>
</evidence>
<dbReference type="GO" id="GO:0016747">
    <property type="term" value="F:acyltransferase activity, transferring groups other than amino-acyl groups"/>
    <property type="evidence" value="ECO:0007669"/>
    <property type="project" value="InterPro"/>
</dbReference>
<dbReference type="PANTHER" id="PTHR43800">
    <property type="entry name" value="PEPTIDYL-LYSINE N-ACETYLTRANSFERASE YJAB"/>
    <property type="match status" value="1"/>
</dbReference>
<evidence type="ECO:0000313" key="5">
    <source>
        <dbReference type="Proteomes" id="UP000255024"/>
    </source>
</evidence>
<dbReference type="Proteomes" id="UP000255024">
    <property type="component" value="Unassembled WGS sequence"/>
</dbReference>
<dbReference type="PANTHER" id="PTHR43800:SF1">
    <property type="entry name" value="PEPTIDYL-LYSINE N-ACETYLTRANSFERASE YJAB"/>
    <property type="match status" value="1"/>
</dbReference>
<evidence type="ECO:0000256" key="2">
    <source>
        <dbReference type="ARBA" id="ARBA00023315"/>
    </source>
</evidence>
<gene>
    <name evidence="4" type="primary">yjaB_2</name>
    <name evidence="4" type="ORF">NCTC11179_01528</name>
</gene>
<dbReference type="InterPro" id="IPR016181">
    <property type="entry name" value="Acyl_CoA_acyltransferase"/>
</dbReference>
<keyword evidence="1 4" id="KW-0808">Transferase</keyword>
<dbReference type="EC" id="2.3.1.-" evidence="4"/>
<dbReference type="EMBL" id="UGQL01000001">
    <property type="protein sequence ID" value="STZ27990.1"/>
    <property type="molecule type" value="Genomic_DNA"/>
</dbReference>
<dbReference type="PROSITE" id="PS51186">
    <property type="entry name" value="GNAT"/>
    <property type="match status" value="1"/>
</dbReference>
<sequence>MIRLFTAEDSKEVVELWYEASVIAHDFIEASYWQEKKADMEQIYIPNSETYVYEKEKHIVGFVSLIENYIAAIFVAPSEQGKGIGKELMQFIKQKRSTLELGVYVKNINSIAFYEKEGFVIVEEQIDESTGEREVVMAYK</sequence>